<reference evidence="2 3" key="1">
    <citation type="submission" date="2024-02" db="EMBL/GenBank/DDBJ databases">
        <title>Rhodopirellula caenicola NBRC 110016.</title>
        <authorList>
            <person name="Ichikawa N."/>
            <person name="Katano-Makiyama Y."/>
            <person name="Hidaka K."/>
        </authorList>
    </citation>
    <scope>NUCLEOTIDE SEQUENCE [LARGE SCALE GENOMIC DNA]</scope>
    <source>
        <strain evidence="2 3">NBRC 110016</strain>
    </source>
</reference>
<dbReference type="InterPro" id="IPR050765">
    <property type="entry name" value="Riboflavin_Biosynth_HTPR"/>
</dbReference>
<dbReference type="Proteomes" id="UP001416858">
    <property type="component" value="Unassembled WGS sequence"/>
</dbReference>
<dbReference type="PANTHER" id="PTHR38011">
    <property type="entry name" value="DIHYDROFOLATE REDUCTASE FAMILY PROTEIN (AFU_ORTHOLOGUE AFUA_8G06820)"/>
    <property type="match status" value="1"/>
</dbReference>
<accession>A0ABP9VUY5</accession>
<dbReference type="RefSeq" id="WP_345684917.1">
    <property type="nucleotide sequence ID" value="NZ_BAABRO010000008.1"/>
</dbReference>
<dbReference type="Pfam" id="PF01872">
    <property type="entry name" value="RibD_C"/>
    <property type="match status" value="1"/>
</dbReference>
<protein>
    <recommendedName>
        <fullName evidence="1">Bacterial bifunctional deaminase-reductase C-terminal domain-containing protein</fullName>
    </recommendedName>
</protein>
<sequence>MSAKASVFIATSLDGFIARRDGNLDWLDEANRTVPAGEDCGYAAFMNSVDVLVMGRKTFEKVRSFGDWPYGDTKVVVMSRTAVAFPAEFTKCVTHSSETPADLHRRLSVEGAKHLYIDGGNTVQRFLNAGLINEITLTVVPVLIGDGIPLFGPLEKDIKLIQLTTKIFDCGFVQTKYAVV</sequence>
<dbReference type="InterPro" id="IPR024072">
    <property type="entry name" value="DHFR-like_dom_sf"/>
</dbReference>
<comment type="caution">
    <text evidence="2">The sequence shown here is derived from an EMBL/GenBank/DDBJ whole genome shotgun (WGS) entry which is preliminary data.</text>
</comment>
<dbReference type="Gene3D" id="3.40.430.10">
    <property type="entry name" value="Dihydrofolate Reductase, subunit A"/>
    <property type="match status" value="1"/>
</dbReference>
<evidence type="ECO:0000313" key="3">
    <source>
        <dbReference type="Proteomes" id="UP001416858"/>
    </source>
</evidence>
<proteinExistence type="predicted"/>
<dbReference type="SUPFAM" id="SSF53597">
    <property type="entry name" value="Dihydrofolate reductase-like"/>
    <property type="match status" value="1"/>
</dbReference>
<keyword evidence="3" id="KW-1185">Reference proteome</keyword>
<feature type="domain" description="Bacterial bifunctional deaminase-reductase C-terminal" evidence="1">
    <location>
        <begin position="7"/>
        <end position="171"/>
    </location>
</feature>
<evidence type="ECO:0000313" key="2">
    <source>
        <dbReference type="EMBL" id="GAA5508100.1"/>
    </source>
</evidence>
<dbReference type="InterPro" id="IPR002734">
    <property type="entry name" value="RibDG_C"/>
</dbReference>
<evidence type="ECO:0000259" key="1">
    <source>
        <dbReference type="Pfam" id="PF01872"/>
    </source>
</evidence>
<organism evidence="2 3">
    <name type="scientific">Novipirellula caenicola</name>
    <dbReference type="NCBI Taxonomy" id="1536901"/>
    <lineage>
        <taxon>Bacteria</taxon>
        <taxon>Pseudomonadati</taxon>
        <taxon>Planctomycetota</taxon>
        <taxon>Planctomycetia</taxon>
        <taxon>Pirellulales</taxon>
        <taxon>Pirellulaceae</taxon>
        <taxon>Novipirellula</taxon>
    </lineage>
</organism>
<gene>
    <name evidence="2" type="ORF">Rcae01_03565</name>
</gene>
<dbReference type="EMBL" id="BAABRO010000008">
    <property type="protein sequence ID" value="GAA5508100.1"/>
    <property type="molecule type" value="Genomic_DNA"/>
</dbReference>
<dbReference type="PANTHER" id="PTHR38011:SF11">
    <property type="entry name" value="2,5-DIAMINO-6-RIBOSYLAMINO-4(3H)-PYRIMIDINONE 5'-PHOSPHATE REDUCTASE"/>
    <property type="match status" value="1"/>
</dbReference>
<name>A0ABP9VUY5_9BACT</name>